<dbReference type="Proteomes" id="UP000016935">
    <property type="component" value="Unassembled WGS sequence"/>
</dbReference>
<keyword evidence="2" id="KW-1185">Reference proteome</keyword>
<gene>
    <name evidence="1" type="ORF">SETTUDRAFT_31829</name>
</gene>
<dbReference type="EMBL" id="KB908703">
    <property type="protein sequence ID" value="EOA84568.1"/>
    <property type="molecule type" value="Genomic_DNA"/>
</dbReference>
<evidence type="ECO:0000313" key="1">
    <source>
        <dbReference type="EMBL" id="EOA84568.1"/>
    </source>
</evidence>
<proteinExistence type="predicted"/>
<dbReference type="RefSeq" id="XP_008026967.1">
    <property type="nucleotide sequence ID" value="XM_008028776.1"/>
</dbReference>
<organism evidence="1 2">
    <name type="scientific">Exserohilum turcicum (strain 28A)</name>
    <name type="common">Northern leaf blight fungus</name>
    <name type="synonym">Setosphaeria turcica</name>
    <dbReference type="NCBI Taxonomy" id="671987"/>
    <lineage>
        <taxon>Eukaryota</taxon>
        <taxon>Fungi</taxon>
        <taxon>Dikarya</taxon>
        <taxon>Ascomycota</taxon>
        <taxon>Pezizomycotina</taxon>
        <taxon>Dothideomycetes</taxon>
        <taxon>Pleosporomycetidae</taxon>
        <taxon>Pleosporales</taxon>
        <taxon>Pleosporineae</taxon>
        <taxon>Pleosporaceae</taxon>
        <taxon>Exserohilum</taxon>
    </lineage>
</organism>
<sequence>MVFKAPAPDAPTAEQWQRMLMATQLQYTPTQCWPIHLPDESFSFPFAASSGFLQQHQRRQLFECMPTEDVQCVLALNLPDSHQQLEDCANSPSPSSLLPRTSTSSTEICFHTHRAAPSQPARWLSIAERHVYDASRKAQVPLAMYAHGHVSRDGVSKRR</sequence>
<name>R0JU61_EXST2</name>
<dbReference type="GeneID" id="19403589"/>
<dbReference type="AlphaFoldDB" id="R0JU61"/>
<evidence type="ECO:0000313" key="2">
    <source>
        <dbReference type="Proteomes" id="UP000016935"/>
    </source>
</evidence>
<accession>R0JU61</accession>
<reference evidence="1 2" key="1">
    <citation type="journal article" date="2012" name="PLoS Pathog.">
        <title>Diverse lifestyles and strategies of plant pathogenesis encoded in the genomes of eighteen Dothideomycetes fungi.</title>
        <authorList>
            <person name="Ohm R.A."/>
            <person name="Feau N."/>
            <person name="Henrissat B."/>
            <person name="Schoch C.L."/>
            <person name="Horwitz B.A."/>
            <person name="Barry K.W."/>
            <person name="Condon B.J."/>
            <person name="Copeland A.C."/>
            <person name="Dhillon B."/>
            <person name="Glaser F."/>
            <person name="Hesse C.N."/>
            <person name="Kosti I."/>
            <person name="LaButti K."/>
            <person name="Lindquist E.A."/>
            <person name="Lucas S."/>
            <person name="Salamov A.A."/>
            <person name="Bradshaw R.E."/>
            <person name="Ciuffetti L."/>
            <person name="Hamelin R.C."/>
            <person name="Kema G.H.J."/>
            <person name="Lawrence C."/>
            <person name="Scott J.A."/>
            <person name="Spatafora J.W."/>
            <person name="Turgeon B.G."/>
            <person name="de Wit P.J.G.M."/>
            <person name="Zhong S."/>
            <person name="Goodwin S.B."/>
            <person name="Grigoriev I.V."/>
        </authorList>
    </citation>
    <scope>NUCLEOTIDE SEQUENCE [LARGE SCALE GENOMIC DNA]</scope>
    <source>
        <strain evidence="2">28A</strain>
    </source>
</reference>
<reference evidence="1 2" key="2">
    <citation type="journal article" date="2013" name="PLoS Genet.">
        <title>Comparative genome structure, secondary metabolite, and effector coding capacity across Cochliobolus pathogens.</title>
        <authorList>
            <person name="Condon B.J."/>
            <person name="Leng Y."/>
            <person name="Wu D."/>
            <person name="Bushley K.E."/>
            <person name="Ohm R.A."/>
            <person name="Otillar R."/>
            <person name="Martin J."/>
            <person name="Schackwitz W."/>
            <person name="Grimwood J."/>
            <person name="MohdZainudin N."/>
            <person name="Xue C."/>
            <person name="Wang R."/>
            <person name="Manning V.A."/>
            <person name="Dhillon B."/>
            <person name="Tu Z.J."/>
            <person name="Steffenson B.J."/>
            <person name="Salamov A."/>
            <person name="Sun H."/>
            <person name="Lowry S."/>
            <person name="LaButti K."/>
            <person name="Han J."/>
            <person name="Copeland A."/>
            <person name="Lindquist E."/>
            <person name="Barry K."/>
            <person name="Schmutz J."/>
            <person name="Baker S.E."/>
            <person name="Ciuffetti L.M."/>
            <person name="Grigoriev I.V."/>
            <person name="Zhong S."/>
            <person name="Turgeon B.G."/>
        </authorList>
    </citation>
    <scope>NUCLEOTIDE SEQUENCE [LARGE SCALE GENOMIC DNA]</scope>
    <source>
        <strain evidence="2">28A</strain>
    </source>
</reference>
<dbReference type="HOGENOM" id="CLU_1661871_0_0_1"/>
<protein>
    <submittedName>
        <fullName evidence="1">Uncharacterized protein</fullName>
    </submittedName>
</protein>